<dbReference type="PANTHER" id="PTHR45641:SF19">
    <property type="entry name" value="NEPHROCYSTIN-3"/>
    <property type="match status" value="1"/>
</dbReference>
<dbReference type="PANTHER" id="PTHR45641">
    <property type="entry name" value="TETRATRICOPEPTIDE REPEAT PROTEIN (AFU_ORTHOLOGUE AFUA_6G03870)"/>
    <property type="match status" value="1"/>
</dbReference>
<dbReference type="Proteomes" id="UP000326877">
    <property type="component" value="Unassembled WGS sequence"/>
</dbReference>
<evidence type="ECO:0000256" key="1">
    <source>
        <dbReference type="ARBA" id="ARBA00022737"/>
    </source>
</evidence>
<name>A0A5N7CDH0_PETAA</name>
<dbReference type="AlphaFoldDB" id="A0A5N7CDH0"/>
<accession>A0A5N7CDH0</accession>
<dbReference type="InterPro" id="IPR011990">
    <property type="entry name" value="TPR-like_helical_dom_sf"/>
</dbReference>
<gene>
    <name evidence="3" type="ORF">BDV23DRAFT_182435</name>
</gene>
<dbReference type="Pfam" id="PF13424">
    <property type="entry name" value="TPR_12"/>
    <property type="match status" value="1"/>
</dbReference>
<sequence>MNSTLQCSTQGGPAISIFELLCQNRSKLMSGPNHVSSIDSIIELGNWYADRGKLAEAEVLYQHALQGYRGALGQYAVSSLETLDSLGIIYSAANKPDEARRMLFSALEGKLKVFGAEHRSTLMTAHNIGKFYADQGENR</sequence>
<organism evidence="3">
    <name type="scientific">Petromyces alliaceus</name>
    <name type="common">Aspergillus alliaceus</name>
    <dbReference type="NCBI Taxonomy" id="209559"/>
    <lineage>
        <taxon>Eukaryota</taxon>
        <taxon>Fungi</taxon>
        <taxon>Dikarya</taxon>
        <taxon>Ascomycota</taxon>
        <taxon>Pezizomycotina</taxon>
        <taxon>Eurotiomycetes</taxon>
        <taxon>Eurotiomycetidae</taxon>
        <taxon>Eurotiales</taxon>
        <taxon>Aspergillaceae</taxon>
        <taxon>Aspergillus</taxon>
        <taxon>Aspergillus subgen. Circumdati</taxon>
    </lineage>
</organism>
<evidence type="ECO:0008006" key="4">
    <source>
        <dbReference type="Google" id="ProtNLM"/>
    </source>
</evidence>
<dbReference type="EMBL" id="ML735244">
    <property type="protein sequence ID" value="KAE8391623.1"/>
    <property type="molecule type" value="Genomic_DNA"/>
</dbReference>
<keyword evidence="2" id="KW-0802">TPR repeat</keyword>
<keyword evidence="1" id="KW-0677">Repeat</keyword>
<dbReference type="SUPFAM" id="SSF48452">
    <property type="entry name" value="TPR-like"/>
    <property type="match status" value="1"/>
</dbReference>
<protein>
    <recommendedName>
        <fullName evidence="4">Tetratricopeptide repeat-domain-containing protein</fullName>
    </recommendedName>
</protein>
<reference evidence="3" key="1">
    <citation type="submission" date="2019-04" db="EMBL/GenBank/DDBJ databases">
        <title>Friends and foes A comparative genomics studyof 23 Aspergillus species from section Flavi.</title>
        <authorList>
            <consortium name="DOE Joint Genome Institute"/>
            <person name="Kjaerbolling I."/>
            <person name="Vesth T."/>
            <person name="Frisvad J.C."/>
            <person name="Nybo J.L."/>
            <person name="Theobald S."/>
            <person name="Kildgaard S."/>
            <person name="Isbrandt T."/>
            <person name="Kuo A."/>
            <person name="Sato A."/>
            <person name="Lyhne E.K."/>
            <person name="Kogle M.E."/>
            <person name="Wiebenga A."/>
            <person name="Kun R.S."/>
            <person name="Lubbers R.J."/>
            <person name="Makela M.R."/>
            <person name="Barry K."/>
            <person name="Chovatia M."/>
            <person name="Clum A."/>
            <person name="Daum C."/>
            <person name="Haridas S."/>
            <person name="He G."/>
            <person name="LaButti K."/>
            <person name="Lipzen A."/>
            <person name="Mondo S."/>
            <person name="Riley R."/>
            <person name="Salamov A."/>
            <person name="Simmons B.A."/>
            <person name="Magnuson J.K."/>
            <person name="Henrissat B."/>
            <person name="Mortensen U.H."/>
            <person name="Larsen T.O."/>
            <person name="Devries R.P."/>
            <person name="Grigoriev I.V."/>
            <person name="Machida M."/>
            <person name="Baker S.E."/>
            <person name="Andersen M.R."/>
        </authorList>
    </citation>
    <scope>NUCLEOTIDE SEQUENCE [LARGE SCALE GENOMIC DNA]</scope>
    <source>
        <strain evidence="3">IBT 14317</strain>
    </source>
</reference>
<dbReference type="OrthoDB" id="1658288at2759"/>
<proteinExistence type="predicted"/>
<dbReference type="Gene3D" id="1.25.40.10">
    <property type="entry name" value="Tetratricopeptide repeat domain"/>
    <property type="match status" value="1"/>
</dbReference>
<evidence type="ECO:0000256" key="2">
    <source>
        <dbReference type="ARBA" id="ARBA00022803"/>
    </source>
</evidence>
<evidence type="ECO:0000313" key="3">
    <source>
        <dbReference type="EMBL" id="KAE8391623.1"/>
    </source>
</evidence>